<dbReference type="GO" id="GO:0044550">
    <property type="term" value="P:secondary metabolite biosynthetic process"/>
    <property type="evidence" value="ECO:0007669"/>
    <property type="project" value="TreeGrafter"/>
</dbReference>
<dbReference type="AlphaFoldDB" id="X1VEM1"/>
<dbReference type="Pfam" id="PF13193">
    <property type="entry name" value="AMP-binding_C"/>
    <property type="match status" value="1"/>
</dbReference>
<gene>
    <name evidence="3" type="ORF">S12H4_41258</name>
</gene>
<accession>X1VEM1</accession>
<dbReference type="GO" id="GO:0016878">
    <property type="term" value="F:acid-thiol ligase activity"/>
    <property type="evidence" value="ECO:0007669"/>
    <property type="project" value="TreeGrafter"/>
</dbReference>
<dbReference type="PANTHER" id="PTHR43352:SF1">
    <property type="entry name" value="ANTHRANILATE--COA LIGASE"/>
    <property type="match status" value="1"/>
</dbReference>
<sequence length="139" mass="15918">EKSRQTMLGEWINTGDKYFIDNDGFYWCAGRADDMLKVGGIWVSPLEVENCLVEHPAVFECAVVGHNDQKGLVKPKAFVVLREGFEPSEDLAEELKKHALDKTAKFKYPRWVEFVQELPKSSTGKIQRFKLRQNGSIEQ</sequence>
<dbReference type="InterPro" id="IPR025110">
    <property type="entry name" value="AMP-bd_C"/>
</dbReference>
<feature type="domain" description="AMP-binding enzyme C-terminal" evidence="2">
    <location>
        <begin position="47"/>
        <end position="125"/>
    </location>
</feature>
<dbReference type="SUPFAM" id="SSF56801">
    <property type="entry name" value="Acetyl-CoA synthetase-like"/>
    <property type="match status" value="1"/>
</dbReference>
<dbReference type="Gene3D" id="2.30.38.10">
    <property type="entry name" value="Luciferase, Domain 3"/>
    <property type="match status" value="1"/>
</dbReference>
<evidence type="ECO:0000256" key="1">
    <source>
        <dbReference type="ARBA" id="ARBA00022598"/>
    </source>
</evidence>
<evidence type="ECO:0000259" key="2">
    <source>
        <dbReference type="Pfam" id="PF13193"/>
    </source>
</evidence>
<reference evidence="3" key="1">
    <citation type="journal article" date="2014" name="Front. Microbiol.">
        <title>High frequency of phylogenetically diverse reductive dehalogenase-homologous genes in deep subseafloor sedimentary metagenomes.</title>
        <authorList>
            <person name="Kawai M."/>
            <person name="Futagami T."/>
            <person name="Toyoda A."/>
            <person name="Takaki Y."/>
            <person name="Nishi S."/>
            <person name="Hori S."/>
            <person name="Arai W."/>
            <person name="Tsubouchi T."/>
            <person name="Morono Y."/>
            <person name="Uchiyama I."/>
            <person name="Ito T."/>
            <person name="Fujiyama A."/>
            <person name="Inagaki F."/>
            <person name="Takami H."/>
        </authorList>
    </citation>
    <scope>NUCLEOTIDE SEQUENCE</scope>
    <source>
        <strain evidence="3">Expedition CK06-06</strain>
    </source>
</reference>
<proteinExistence type="predicted"/>
<dbReference type="PANTHER" id="PTHR43352">
    <property type="entry name" value="ACETYL-COA SYNTHETASE"/>
    <property type="match status" value="1"/>
</dbReference>
<dbReference type="Gene3D" id="3.30.300.30">
    <property type="match status" value="1"/>
</dbReference>
<organism evidence="3">
    <name type="scientific">marine sediment metagenome</name>
    <dbReference type="NCBI Taxonomy" id="412755"/>
    <lineage>
        <taxon>unclassified sequences</taxon>
        <taxon>metagenomes</taxon>
        <taxon>ecological metagenomes</taxon>
    </lineage>
</organism>
<evidence type="ECO:0000313" key="3">
    <source>
        <dbReference type="EMBL" id="GAJ05125.1"/>
    </source>
</evidence>
<comment type="caution">
    <text evidence="3">The sequence shown here is derived from an EMBL/GenBank/DDBJ whole genome shotgun (WGS) entry which is preliminary data.</text>
</comment>
<dbReference type="InterPro" id="IPR045851">
    <property type="entry name" value="AMP-bd_C_sf"/>
</dbReference>
<feature type="non-terminal residue" evidence="3">
    <location>
        <position position="1"/>
    </location>
</feature>
<protein>
    <recommendedName>
        <fullName evidence="2">AMP-binding enzyme C-terminal domain-containing protein</fullName>
    </recommendedName>
</protein>
<name>X1VEM1_9ZZZZ</name>
<dbReference type="EMBL" id="BARW01025124">
    <property type="protein sequence ID" value="GAJ05125.1"/>
    <property type="molecule type" value="Genomic_DNA"/>
</dbReference>
<keyword evidence="1" id="KW-0436">Ligase</keyword>